<dbReference type="Proteomes" id="UP001283361">
    <property type="component" value="Unassembled WGS sequence"/>
</dbReference>
<accession>A0AAE1DMF9</accession>
<comment type="caution">
    <text evidence="1">The sequence shown here is derived from an EMBL/GenBank/DDBJ whole genome shotgun (WGS) entry which is preliminary data.</text>
</comment>
<sequence length="93" mass="10903">MGSAKSCPSFLHWNRFHFLSTNVQNGERTSSTGQRPCQRSLKLDCQAKIRLKIQMPKDQSPPFFTSRAWPHPRTHRYFQRKIILISSNDNMII</sequence>
<organism evidence="1 2">
    <name type="scientific">Elysia crispata</name>
    <name type="common">lettuce slug</name>
    <dbReference type="NCBI Taxonomy" id="231223"/>
    <lineage>
        <taxon>Eukaryota</taxon>
        <taxon>Metazoa</taxon>
        <taxon>Spiralia</taxon>
        <taxon>Lophotrochozoa</taxon>
        <taxon>Mollusca</taxon>
        <taxon>Gastropoda</taxon>
        <taxon>Heterobranchia</taxon>
        <taxon>Euthyneura</taxon>
        <taxon>Panpulmonata</taxon>
        <taxon>Sacoglossa</taxon>
        <taxon>Placobranchoidea</taxon>
        <taxon>Plakobranchidae</taxon>
        <taxon>Elysia</taxon>
    </lineage>
</organism>
<evidence type="ECO:0000313" key="1">
    <source>
        <dbReference type="EMBL" id="KAK3776131.1"/>
    </source>
</evidence>
<dbReference type="EMBL" id="JAWDGP010003246">
    <property type="protein sequence ID" value="KAK3776131.1"/>
    <property type="molecule type" value="Genomic_DNA"/>
</dbReference>
<dbReference type="AlphaFoldDB" id="A0AAE1DMF9"/>
<name>A0AAE1DMF9_9GAST</name>
<proteinExistence type="predicted"/>
<keyword evidence="2" id="KW-1185">Reference proteome</keyword>
<reference evidence="1" key="1">
    <citation type="journal article" date="2023" name="G3 (Bethesda)">
        <title>A reference genome for the long-term kleptoplast-retaining sea slug Elysia crispata morphotype clarki.</title>
        <authorList>
            <person name="Eastman K.E."/>
            <person name="Pendleton A.L."/>
            <person name="Shaikh M.A."/>
            <person name="Suttiyut T."/>
            <person name="Ogas R."/>
            <person name="Tomko P."/>
            <person name="Gavelis G."/>
            <person name="Widhalm J.R."/>
            <person name="Wisecaver J.H."/>
        </authorList>
    </citation>
    <scope>NUCLEOTIDE SEQUENCE</scope>
    <source>
        <strain evidence="1">ECLA1</strain>
    </source>
</reference>
<evidence type="ECO:0000313" key="2">
    <source>
        <dbReference type="Proteomes" id="UP001283361"/>
    </source>
</evidence>
<protein>
    <submittedName>
        <fullName evidence="1">Uncharacterized protein</fullName>
    </submittedName>
</protein>
<gene>
    <name evidence="1" type="ORF">RRG08_017068</name>
</gene>